<name>A0A495XMN4_9PSEU</name>
<evidence type="ECO:0000256" key="1">
    <source>
        <dbReference type="SAM" id="MobiDB-lite"/>
    </source>
</evidence>
<dbReference type="Proteomes" id="UP000272729">
    <property type="component" value="Unassembled WGS sequence"/>
</dbReference>
<protein>
    <submittedName>
        <fullName evidence="2">Uncharacterized protein</fullName>
    </submittedName>
</protein>
<organism evidence="2 3">
    <name type="scientific">Saccharothrix variisporea</name>
    <dbReference type="NCBI Taxonomy" id="543527"/>
    <lineage>
        <taxon>Bacteria</taxon>
        <taxon>Bacillati</taxon>
        <taxon>Actinomycetota</taxon>
        <taxon>Actinomycetes</taxon>
        <taxon>Pseudonocardiales</taxon>
        <taxon>Pseudonocardiaceae</taxon>
        <taxon>Saccharothrix</taxon>
    </lineage>
</organism>
<proteinExistence type="predicted"/>
<comment type="caution">
    <text evidence="2">The sequence shown here is derived from an EMBL/GenBank/DDBJ whole genome shotgun (WGS) entry which is preliminary data.</text>
</comment>
<evidence type="ECO:0000313" key="3">
    <source>
        <dbReference type="Proteomes" id="UP000272729"/>
    </source>
</evidence>
<keyword evidence="3" id="KW-1185">Reference proteome</keyword>
<dbReference type="EMBL" id="RBXR01000001">
    <property type="protein sequence ID" value="RKT74465.1"/>
    <property type="molecule type" value="Genomic_DNA"/>
</dbReference>
<sequence length="191" mass="20804">MLRYAPACAPITPTADWIDPLHPDVDDEQEIINGAQLEGLLGIHPSTDFSAVGWEVDEAGDAVLTHKYWPRRTVFYSPFGEDLAVAAATPGDCLSRGLEPSAVNRFEAAAARAATTDWTIKPFTSISDMELSAMTRTVLFRVVGADPYLHSLPELAEAMPDPAPEPVPESSQSGDAMYSNRLSLSRRFLAW</sequence>
<evidence type="ECO:0000313" key="2">
    <source>
        <dbReference type="EMBL" id="RKT74465.1"/>
    </source>
</evidence>
<reference evidence="2 3" key="1">
    <citation type="submission" date="2018-10" db="EMBL/GenBank/DDBJ databases">
        <title>Sequencing the genomes of 1000 actinobacteria strains.</title>
        <authorList>
            <person name="Klenk H.-P."/>
        </authorList>
    </citation>
    <scope>NUCLEOTIDE SEQUENCE [LARGE SCALE GENOMIC DNA]</scope>
    <source>
        <strain evidence="2 3">DSM 43911</strain>
    </source>
</reference>
<feature type="region of interest" description="Disordered" evidence="1">
    <location>
        <begin position="157"/>
        <end position="176"/>
    </location>
</feature>
<dbReference type="AlphaFoldDB" id="A0A495XMN4"/>
<gene>
    <name evidence="2" type="ORF">DFJ66_7824</name>
</gene>
<accession>A0A495XMN4</accession>